<feature type="binding site" evidence="7">
    <location>
        <position position="125"/>
    </location>
    <ligand>
        <name>Zn(2+)</name>
        <dbReference type="ChEBI" id="CHEBI:29105"/>
        <note>catalytic</note>
    </ligand>
</feature>
<proteinExistence type="inferred from homology"/>
<keyword evidence="3 7" id="KW-0479">Metal-binding</keyword>
<dbReference type="GO" id="GO:0006364">
    <property type="term" value="P:rRNA processing"/>
    <property type="evidence" value="ECO:0007669"/>
    <property type="project" value="UniProtKB-UniRule"/>
</dbReference>
<evidence type="ECO:0000256" key="4">
    <source>
        <dbReference type="ARBA" id="ARBA00022759"/>
    </source>
</evidence>
<feature type="binding site" evidence="7">
    <location>
        <position position="115"/>
    </location>
    <ligand>
        <name>Zn(2+)</name>
        <dbReference type="ChEBI" id="CHEBI:29105"/>
        <note>catalytic</note>
    </ligand>
</feature>
<keyword evidence="7" id="KW-0690">Ribosome biogenesis</keyword>
<feature type="binding site" evidence="7">
    <location>
        <position position="119"/>
    </location>
    <ligand>
        <name>Zn(2+)</name>
        <dbReference type="ChEBI" id="CHEBI:29105"/>
        <note>catalytic</note>
    </ligand>
</feature>
<evidence type="ECO:0000313" key="8">
    <source>
        <dbReference type="EMBL" id="CAA9325220.1"/>
    </source>
</evidence>
<dbReference type="Pfam" id="PF02130">
    <property type="entry name" value="YbeY"/>
    <property type="match status" value="1"/>
</dbReference>
<keyword evidence="2 7" id="KW-0540">Nuclease</keyword>
<evidence type="ECO:0000256" key="6">
    <source>
        <dbReference type="ARBA" id="ARBA00022833"/>
    </source>
</evidence>
<accession>A0A6J4LCH4</accession>
<dbReference type="AlphaFoldDB" id="A0A6J4LCH4"/>
<keyword evidence="7" id="KW-0963">Cytoplasm</keyword>
<evidence type="ECO:0000256" key="5">
    <source>
        <dbReference type="ARBA" id="ARBA00022801"/>
    </source>
</evidence>
<gene>
    <name evidence="7" type="primary">ybeY</name>
    <name evidence="8" type="ORF">AVDCRST_MAG11-2195</name>
</gene>
<dbReference type="NCBIfam" id="TIGR00043">
    <property type="entry name" value="rRNA maturation RNase YbeY"/>
    <property type="match status" value="1"/>
</dbReference>
<dbReference type="HAMAP" id="MF_00009">
    <property type="entry name" value="Endoribonucl_YbeY"/>
    <property type="match status" value="1"/>
</dbReference>
<evidence type="ECO:0000256" key="3">
    <source>
        <dbReference type="ARBA" id="ARBA00022723"/>
    </source>
</evidence>
<dbReference type="PANTHER" id="PTHR46986:SF1">
    <property type="entry name" value="ENDORIBONUCLEASE YBEY, CHLOROPLASTIC"/>
    <property type="match status" value="1"/>
</dbReference>
<name>A0A6J4LCH4_9BACT</name>
<sequence>MSRAASLAVHVAADGVRVPLAAARVAELARGVLRAERVRAALLSVAFVTDREIARLNREHLGHRGPTDVISFGFAPPGPGAPVVGDVYIAPGVARAHAAAHGAGVREELARLVVHGTLHVLGYEHPDDASRAASPMWRRQEALLARLFTAARA</sequence>
<keyword evidence="5 7" id="KW-0378">Hydrolase</keyword>
<dbReference type="PANTHER" id="PTHR46986">
    <property type="entry name" value="ENDORIBONUCLEASE YBEY, CHLOROPLASTIC"/>
    <property type="match status" value="1"/>
</dbReference>
<keyword evidence="6 7" id="KW-0862">Zinc</keyword>
<dbReference type="GO" id="GO:0008270">
    <property type="term" value="F:zinc ion binding"/>
    <property type="evidence" value="ECO:0007669"/>
    <property type="project" value="UniProtKB-UniRule"/>
</dbReference>
<dbReference type="GO" id="GO:0004222">
    <property type="term" value="F:metalloendopeptidase activity"/>
    <property type="evidence" value="ECO:0007669"/>
    <property type="project" value="InterPro"/>
</dbReference>
<dbReference type="GO" id="GO:0004521">
    <property type="term" value="F:RNA endonuclease activity"/>
    <property type="evidence" value="ECO:0007669"/>
    <property type="project" value="UniProtKB-UniRule"/>
</dbReference>
<dbReference type="EMBL" id="CADCTU010000511">
    <property type="protein sequence ID" value="CAA9325220.1"/>
    <property type="molecule type" value="Genomic_DNA"/>
</dbReference>
<comment type="cofactor">
    <cofactor evidence="7">
        <name>Zn(2+)</name>
        <dbReference type="ChEBI" id="CHEBI:29105"/>
    </cofactor>
    <text evidence="7">Binds 1 zinc ion.</text>
</comment>
<dbReference type="InterPro" id="IPR002036">
    <property type="entry name" value="YbeY"/>
</dbReference>
<keyword evidence="7" id="KW-0698">rRNA processing</keyword>
<evidence type="ECO:0000256" key="7">
    <source>
        <dbReference type="HAMAP-Rule" id="MF_00009"/>
    </source>
</evidence>
<evidence type="ECO:0000256" key="1">
    <source>
        <dbReference type="ARBA" id="ARBA00010875"/>
    </source>
</evidence>
<dbReference type="Gene3D" id="3.40.390.30">
    <property type="entry name" value="Metalloproteases ('zincins'), catalytic domain"/>
    <property type="match status" value="1"/>
</dbReference>
<comment type="subcellular location">
    <subcellularLocation>
        <location evidence="7">Cytoplasm</location>
    </subcellularLocation>
</comment>
<dbReference type="EC" id="3.1.-.-" evidence="7"/>
<comment type="function">
    <text evidence="7">Single strand-specific metallo-endoribonuclease involved in late-stage 70S ribosome quality control and in maturation of the 3' terminus of the 16S rRNA.</text>
</comment>
<comment type="similarity">
    <text evidence="1 7">Belongs to the endoribonuclease YbeY family.</text>
</comment>
<organism evidence="8">
    <name type="scientific">uncultured Gemmatimonadaceae bacterium</name>
    <dbReference type="NCBI Taxonomy" id="246130"/>
    <lineage>
        <taxon>Bacteria</taxon>
        <taxon>Pseudomonadati</taxon>
        <taxon>Gemmatimonadota</taxon>
        <taxon>Gemmatimonadia</taxon>
        <taxon>Gemmatimonadales</taxon>
        <taxon>Gemmatimonadaceae</taxon>
        <taxon>environmental samples</taxon>
    </lineage>
</organism>
<keyword evidence="4 7" id="KW-0255">Endonuclease</keyword>
<dbReference type="InterPro" id="IPR023091">
    <property type="entry name" value="MetalPrtase_cat_dom_sf_prd"/>
</dbReference>
<evidence type="ECO:0000256" key="2">
    <source>
        <dbReference type="ARBA" id="ARBA00022722"/>
    </source>
</evidence>
<dbReference type="SUPFAM" id="SSF55486">
    <property type="entry name" value="Metalloproteases ('zincins'), catalytic domain"/>
    <property type="match status" value="1"/>
</dbReference>
<protein>
    <recommendedName>
        <fullName evidence="7">Endoribonuclease YbeY</fullName>
        <ecNumber evidence="7">3.1.-.-</ecNumber>
    </recommendedName>
</protein>
<dbReference type="GO" id="GO:0005737">
    <property type="term" value="C:cytoplasm"/>
    <property type="evidence" value="ECO:0007669"/>
    <property type="project" value="UniProtKB-SubCell"/>
</dbReference>
<reference evidence="8" key="1">
    <citation type="submission" date="2020-02" db="EMBL/GenBank/DDBJ databases">
        <authorList>
            <person name="Meier V. D."/>
        </authorList>
    </citation>
    <scope>NUCLEOTIDE SEQUENCE</scope>
    <source>
        <strain evidence="8">AVDCRST_MAG11</strain>
    </source>
</reference>